<reference evidence="2 3" key="1">
    <citation type="submission" date="2019-11" db="EMBL/GenBank/DDBJ databases">
        <title>Pseudomonas karstica sp. nov. and Pseudomonas spelaei sp. nov. from karst caves.</title>
        <authorList>
            <person name="Zeman M."/>
        </authorList>
    </citation>
    <scope>NUCLEOTIDE SEQUENCE [LARGE SCALE GENOMIC DNA]</scope>
    <source>
        <strain evidence="2 3">CCM 7893</strain>
    </source>
</reference>
<accession>A0A6I3W8M3</accession>
<feature type="compositionally biased region" description="Low complexity" evidence="1">
    <location>
        <begin position="324"/>
        <end position="338"/>
    </location>
</feature>
<evidence type="ECO:0000313" key="2">
    <source>
        <dbReference type="EMBL" id="MUF06575.1"/>
    </source>
</evidence>
<dbReference type="AlphaFoldDB" id="A0A6I3W8M3"/>
<dbReference type="SUPFAM" id="SSF159501">
    <property type="entry name" value="EreA/ChaN-like"/>
    <property type="match status" value="1"/>
</dbReference>
<dbReference type="EMBL" id="WNNK01000017">
    <property type="protein sequence ID" value="MUF06575.1"/>
    <property type="molecule type" value="Genomic_DNA"/>
</dbReference>
<name>A0A6I3W8M3_9PSED</name>
<keyword evidence="3" id="KW-1185">Reference proteome</keyword>
<dbReference type="CDD" id="cd14729">
    <property type="entry name" value="RtxA-like"/>
    <property type="match status" value="1"/>
</dbReference>
<feature type="region of interest" description="Disordered" evidence="1">
    <location>
        <begin position="277"/>
        <end position="349"/>
    </location>
</feature>
<feature type="region of interest" description="Disordered" evidence="1">
    <location>
        <begin position="68"/>
        <end position="96"/>
    </location>
</feature>
<dbReference type="Proteomes" id="UP000438196">
    <property type="component" value="Unassembled WGS sequence"/>
</dbReference>
<organism evidence="2 3">
    <name type="scientific">Pseudomonas spelaei</name>
    <dbReference type="NCBI Taxonomy" id="1055469"/>
    <lineage>
        <taxon>Bacteria</taxon>
        <taxon>Pseudomonadati</taxon>
        <taxon>Pseudomonadota</taxon>
        <taxon>Gammaproteobacteria</taxon>
        <taxon>Pseudomonadales</taxon>
        <taxon>Pseudomonadaceae</taxon>
        <taxon>Pseudomonas</taxon>
    </lineage>
</organism>
<proteinExistence type="predicted"/>
<evidence type="ECO:0000313" key="3">
    <source>
        <dbReference type="Proteomes" id="UP000438196"/>
    </source>
</evidence>
<protein>
    <submittedName>
        <fullName evidence="2">Uncharacterized protein</fullName>
    </submittedName>
</protein>
<sequence>MNTWLKTQANDPNRLERFSQHFAEGGSPAKKARVIDTMTRFRNNDINAIVGPYANEGGDIFGRLDKTPSAPPTSVNGLTNIKEERSSPEGRVLYSGQRPDGGKVLFEYDAYGNLLGQDKQRNFYFVKDGLNSHKPLVPMTASEFRHKVQHEAANNVGANNIRGLYDELLTHLEHPSAGIGDALQVFGVNKSTADTVERYLDNPFSALLVDLNTNNQIGKVFGLDKSTMDSELKGVGDFAQGFVPVYGQARALSSLLAKAIRNEPLSDQETRDLADGLALKPNSPARKNGPGPQAPREPYNLANDRKPAAPEVKQVETIPREEPAPSSAKPDSAAPAEPEVNRLRPSQWPDISRHAIAEGEQLIEGAKTNAKGMYQVKGPQGEDRWFIRLTDDKGTNRVYEIDGRFKLSDGYVQIIDPHTHKPVMTVHSTRDGGWEPVTGPGGMPWPWQSGSSAGQPFDPGAYDYPAEGESSASRTNEKIDKKLKKDANNYHKKAKSKAMPVHPQIPRNASPTEVINVVFQKSLGMIIGEDHSQSAGLRLLIDNAGEFKKNNVTTLYSEGFDHSLQPDLDNFFDTGEFSPALRNNLRLIDRAHSAHGPYTNRELLLSMRQHGIRVKAIDVPSVEPKSTRLKNMNYYAAKLIESDQAANPQAKWIARVGSDHVFTYDGEPPIRGISNLTGATGVSVDDAVPNRGTSVIQSPDKTELYIDL</sequence>
<comment type="caution">
    <text evidence="2">The sequence shown here is derived from an EMBL/GenBank/DDBJ whole genome shotgun (WGS) entry which is preliminary data.</text>
</comment>
<dbReference type="Gene3D" id="3.40.50.11550">
    <property type="match status" value="1"/>
</dbReference>
<dbReference type="OrthoDB" id="6739772at2"/>
<gene>
    <name evidence="2" type="ORF">GNF76_19675</name>
</gene>
<feature type="region of interest" description="Disordered" evidence="1">
    <location>
        <begin position="458"/>
        <end position="483"/>
    </location>
</feature>
<evidence type="ECO:0000256" key="1">
    <source>
        <dbReference type="SAM" id="MobiDB-lite"/>
    </source>
</evidence>